<reference evidence="8 9" key="1">
    <citation type="submission" date="2019-07" db="EMBL/GenBank/DDBJ databases">
        <title>Genomics analysis of Aphanomyces spp. identifies a new class of oomycete effector associated with host adaptation.</title>
        <authorList>
            <person name="Gaulin E."/>
        </authorList>
    </citation>
    <scope>NUCLEOTIDE SEQUENCE [LARGE SCALE GENOMIC DNA]</scope>
    <source>
        <strain evidence="8 9">ATCC 201684</strain>
    </source>
</reference>
<evidence type="ECO:0000256" key="3">
    <source>
        <dbReference type="ARBA" id="ARBA00023026"/>
    </source>
</evidence>
<dbReference type="SUPFAM" id="SSF50494">
    <property type="entry name" value="Trypsin-like serine proteases"/>
    <property type="match status" value="1"/>
</dbReference>
<dbReference type="PANTHER" id="PTHR24276:SF98">
    <property type="entry name" value="FI18310P1-RELATED"/>
    <property type="match status" value="1"/>
</dbReference>
<gene>
    <name evidence="8" type="ORF">Ae201684_005770</name>
</gene>
<evidence type="ECO:0000313" key="8">
    <source>
        <dbReference type="EMBL" id="KAF0738418.1"/>
    </source>
</evidence>
<dbReference type="AlphaFoldDB" id="A0A6G0XDW6"/>
<keyword evidence="4" id="KW-1015">Disulfide bond</keyword>
<sequence>MDGNDNDNKSKCSDDKPSNERSDKSSHEYSHHHRVCRSTTTTTIPRSNNGDTVTNNDYIAPSTSNFVASSVNQSSPHNNHASTSRLSPRASIIVVRFYHVGLRFWLCIKPVTINDTASLLRCNQSQSPPSLAEHLNSFHLYSFHVGRIFLVVLFGLATTVAATIHVDIVGGEVVPASMFPEYIALLVDAPHHAVTCTGSLIAPSYILTAAHCVAQMSWAYLGSNSANGDDAIELVQLVNRIVHPKFDLGYTAYDVALHELATPSNRTPAAISWDDDRFNAPGVKAWIRGYGKMSDKGPIPKTLLQAQVVIQPYTTCVAQLGYVNAETMICAGGGKANDTCAGDSGAPLTVFKDGKEQIVGITSSGAPSCVTDIPSVYMRMSSVKSFIDSVIPPPKSTCFERPTLS</sequence>
<feature type="compositionally biased region" description="Polar residues" evidence="6">
    <location>
        <begin position="37"/>
        <end position="56"/>
    </location>
</feature>
<evidence type="ECO:0000256" key="6">
    <source>
        <dbReference type="SAM" id="MobiDB-lite"/>
    </source>
</evidence>
<dbReference type="PROSITE" id="PS50240">
    <property type="entry name" value="TRYPSIN_DOM"/>
    <property type="match status" value="1"/>
</dbReference>
<accession>A0A6G0XDW6</accession>
<feature type="region of interest" description="Disordered" evidence="6">
    <location>
        <begin position="1"/>
        <end position="56"/>
    </location>
</feature>
<dbReference type="InterPro" id="IPR001314">
    <property type="entry name" value="Peptidase_S1A"/>
</dbReference>
<dbReference type="PRINTS" id="PR00722">
    <property type="entry name" value="CHYMOTRYPSIN"/>
</dbReference>
<dbReference type="GO" id="GO:0006508">
    <property type="term" value="P:proteolysis"/>
    <property type="evidence" value="ECO:0007669"/>
    <property type="project" value="InterPro"/>
</dbReference>
<keyword evidence="9" id="KW-1185">Reference proteome</keyword>
<dbReference type="CDD" id="cd00190">
    <property type="entry name" value="Tryp_SPc"/>
    <property type="match status" value="1"/>
</dbReference>
<dbReference type="VEuPathDB" id="FungiDB:AeMF1_017738"/>
<dbReference type="InterPro" id="IPR050430">
    <property type="entry name" value="Peptidase_S1"/>
</dbReference>
<dbReference type="InterPro" id="IPR043504">
    <property type="entry name" value="Peptidase_S1_PA_chymotrypsin"/>
</dbReference>
<evidence type="ECO:0000256" key="5">
    <source>
        <dbReference type="ARBA" id="ARBA00023180"/>
    </source>
</evidence>
<protein>
    <recommendedName>
        <fullName evidence="7">Peptidase S1 domain-containing protein</fullName>
    </recommendedName>
</protein>
<name>A0A6G0XDW6_9STRA</name>
<feature type="compositionally biased region" description="Basic and acidic residues" evidence="6">
    <location>
        <begin position="1"/>
        <end position="29"/>
    </location>
</feature>
<dbReference type="PROSITE" id="PS00134">
    <property type="entry name" value="TRYPSIN_HIS"/>
    <property type="match status" value="1"/>
</dbReference>
<dbReference type="SMART" id="SM00020">
    <property type="entry name" value="Tryp_SPc"/>
    <property type="match status" value="1"/>
</dbReference>
<keyword evidence="3" id="KW-0843">Virulence</keyword>
<comment type="caution">
    <text evidence="8">The sequence shown here is derived from an EMBL/GenBank/DDBJ whole genome shotgun (WGS) entry which is preliminary data.</text>
</comment>
<evidence type="ECO:0000313" key="9">
    <source>
        <dbReference type="Proteomes" id="UP000481153"/>
    </source>
</evidence>
<dbReference type="Pfam" id="PF00089">
    <property type="entry name" value="Trypsin"/>
    <property type="match status" value="1"/>
</dbReference>
<evidence type="ECO:0000259" key="7">
    <source>
        <dbReference type="PROSITE" id="PS50240"/>
    </source>
</evidence>
<organism evidence="8 9">
    <name type="scientific">Aphanomyces euteiches</name>
    <dbReference type="NCBI Taxonomy" id="100861"/>
    <lineage>
        <taxon>Eukaryota</taxon>
        <taxon>Sar</taxon>
        <taxon>Stramenopiles</taxon>
        <taxon>Oomycota</taxon>
        <taxon>Saprolegniomycetes</taxon>
        <taxon>Saprolegniales</taxon>
        <taxon>Verrucalvaceae</taxon>
        <taxon>Aphanomyces</taxon>
    </lineage>
</organism>
<keyword evidence="2" id="KW-0732">Signal</keyword>
<keyword evidence="5" id="KW-0325">Glycoprotein</keyword>
<proteinExistence type="inferred from homology"/>
<dbReference type="Proteomes" id="UP000481153">
    <property type="component" value="Unassembled WGS sequence"/>
</dbReference>
<dbReference type="GO" id="GO:0004252">
    <property type="term" value="F:serine-type endopeptidase activity"/>
    <property type="evidence" value="ECO:0007669"/>
    <property type="project" value="InterPro"/>
</dbReference>
<evidence type="ECO:0000256" key="2">
    <source>
        <dbReference type="ARBA" id="ARBA00022729"/>
    </source>
</evidence>
<evidence type="ECO:0000256" key="1">
    <source>
        <dbReference type="ARBA" id="ARBA00007664"/>
    </source>
</evidence>
<comment type="similarity">
    <text evidence="1">Belongs to the peptidase S1 family.</text>
</comment>
<dbReference type="PANTHER" id="PTHR24276">
    <property type="entry name" value="POLYSERASE-RELATED"/>
    <property type="match status" value="1"/>
</dbReference>
<dbReference type="InterPro" id="IPR001254">
    <property type="entry name" value="Trypsin_dom"/>
</dbReference>
<dbReference type="InterPro" id="IPR018114">
    <property type="entry name" value="TRYPSIN_HIS"/>
</dbReference>
<feature type="domain" description="Peptidase S1" evidence="7">
    <location>
        <begin position="168"/>
        <end position="392"/>
    </location>
</feature>
<dbReference type="EMBL" id="VJMJ01000075">
    <property type="protein sequence ID" value="KAF0738418.1"/>
    <property type="molecule type" value="Genomic_DNA"/>
</dbReference>
<dbReference type="Gene3D" id="2.40.10.10">
    <property type="entry name" value="Trypsin-like serine proteases"/>
    <property type="match status" value="1"/>
</dbReference>
<dbReference type="InterPro" id="IPR009003">
    <property type="entry name" value="Peptidase_S1_PA"/>
</dbReference>
<evidence type="ECO:0000256" key="4">
    <source>
        <dbReference type="ARBA" id="ARBA00023157"/>
    </source>
</evidence>